<sequence length="183" mass="19474">MHHFSLHTVESAPEQSRPTLAALVKKFGFLPNVMATMAANPVLLNGFAGSFGSFHSGSLDECEKQTLLLTNAVTIKCPWTVAAHSTFALEDGMDEADVNAIRAGKLPADPKYAALSGMSQALIKKPGNVSEEDIERFTSAGYSPLQIFEVITSIGVSTMAATTTNMAGTPVEDRFKAQAWVPA</sequence>
<protein>
    <submittedName>
        <fullName evidence="1">Carboxymuconolactone decarboxylase</fullName>
    </submittedName>
</protein>
<dbReference type="InterPro" id="IPR029032">
    <property type="entry name" value="AhpD-like"/>
</dbReference>
<proteinExistence type="predicted"/>
<dbReference type="PANTHER" id="PTHR35446">
    <property type="entry name" value="SI:CH211-175M2.5"/>
    <property type="match status" value="1"/>
</dbReference>
<dbReference type="AlphaFoldDB" id="A0A158H865"/>
<gene>
    <name evidence="1" type="ORF">AWB64_04283</name>
</gene>
<organism evidence="1 2">
    <name type="scientific">Caballeronia sordidicola</name>
    <name type="common">Burkholderia sordidicola</name>
    <dbReference type="NCBI Taxonomy" id="196367"/>
    <lineage>
        <taxon>Bacteria</taxon>
        <taxon>Pseudomonadati</taxon>
        <taxon>Pseudomonadota</taxon>
        <taxon>Betaproteobacteria</taxon>
        <taxon>Burkholderiales</taxon>
        <taxon>Burkholderiaceae</taxon>
        <taxon>Caballeronia</taxon>
    </lineage>
</organism>
<name>A0A158H865_CABSO</name>
<evidence type="ECO:0000313" key="2">
    <source>
        <dbReference type="Proteomes" id="UP000054893"/>
    </source>
</evidence>
<accession>A0A158H865</accession>
<dbReference type="OrthoDB" id="9801997at2"/>
<dbReference type="Gene3D" id="1.20.1290.10">
    <property type="entry name" value="AhpD-like"/>
    <property type="match status" value="1"/>
</dbReference>
<dbReference type="RefSeq" id="WP_060857361.1">
    <property type="nucleotide sequence ID" value="NZ_FCOC02000014.1"/>
</dbReference>
<evidence type="ECO:0000313" key="1">
    <source>
        <dbReference type="EMBL" id="SAL40327.1"/>
    </source>
</evidence>
<dbReference type="PANTHER" id="PTHR35446:SF3">
    <property type="entry name" value="CMD DOMAIN-CONTAINING PROTEIN"/>
    <property type="match status" value="1"/>
</dbReference>
<reference evidence="1 2" key="1">
    <citation type="submission" date="2016-01" db="EMBL/GenBank/DDBJ databases">
        <authorList>
            <person name="Oliw E.H."/>
        </authorList>
    </citation>
    <scope>NUCLEOTIDE SEQUENCE [LARGE SCALE GENOMIC DNA]</scope>
    <source>
        <strain evidence="1">LMG 22029</strain>
    </source>
</reference>
<dbReference type="Proteomes" id="UP000054893">
    <property type="component" value="Unassembled WGS sequence"/>
</dbReference>
<dbReference type="EMBL" id="FCOC02000014">
    <property type="protein sequence ID" value="SAL40327.1"/>
    <property type="molecule type" value="Genomic_DNA"/>
</dbReference>
<dbReference type="SUPFAM" id="SSF69118">
    <property type="entry name" value="AhpD-like"/>
    <property type="match status" value="1"/>
</dbReference>